<dbReference type="Proteomes" id="UP000672038">
    <property type="component" value="Chromosome"/>
</dbReference>
<feature type="transmembrane region" description="Helical" evidence="1">
    <location>
        <begin position="13"/>
        <end position="30"/>
    </location>
</feature>
<dbReference type="AlphaFoldDB" id="A0A975IMF8"/>
<keyword evidence="1" id="KW-1133">Transmembrane helix</keyword>
<dbReference type="KEGG" id="pluf:LFWB_5580"/>
<name>A0A975IMF8_LOWBP</name>
<protein>
    <submittedName>
        <fullName evidence="2">Uncharacterized protein</fullName>
    </submittedName>
</protein>
<evidence type="ECO:0000256" key="1">
    <source>
        <dbReference type="SAM" id="Phobius"/>
    </source>
</evidence>
<proteinExistence type="predicted"/>
<evidence type="ECO:0000313" key="2">
    <source>
        <dbReference type="EMBL" id="QTX03124.1"/>
    </source>
</evidence>
<dbReference type="EMBL" id="CP054393">
    <property type="protein sequence ID" value="QTX03124.1"/>
    <property type="molecule type" value="Genomic_DNA"/>
</dbReference>
<keyword evidence="1" id="KW-0472">Membrane</keyword>
<keyword evidence="1" id="KW-0812">Transmembrane</keyword>
<dbReference type="RefSeq" id="WP_210954573.1">
    <property type="nucleotide sequence ID" value="NZ_CP054393.1"/>
</dbReference>
<organism evidence="2 3">
    <name type="scientific">Loofah witches'-broom phytoplasma</name>
    <dbReference type="NCBI Taxonomy" id="35773"/>
    <lineage>
        <taxon>Bacteria</taxon>
        <taxon>Bacillati</taxon>
        <taxon>Mycoplasmatota</taxon>
        <taxon>Mollicutes</taxon>
        <taxon>Acholeplasmatales</taxon>
        <taxon>Acholeplasmataceae</taxon>
        <taxon>Candidatus Phytoplasma</taxon>
        <taxon>16SrVIII (Loofah witches'-broom group)</taxon>
    </lineage>
</organism>
<accession>A0A975IMF8</accession>
<gene>
    <name evidence="2" type="ORF">LFWB_5580</name>
</gene>
<reference evidence="2" key="1">
    <citation type="submission" date="2020-06" db="EMBL/GenBank/DDBJ databases">
        <title>Complete genome sequence of Candidatus Phytoplasma luffae NCHU2019.</title>
        <authorList>
            <person name="Cho S.-T."/>
            <person name="Tan C.-M."/>
            <person name="Li J.-R."/>
            <person name="Chien Y.-Y."/>
            <person name="Chiu Y.-C."/>
            <person name="Yang J.-Y."/>
            <person name="Kuo C.-H."/>
        </authorList>
    </citation>
    <scope>NUCLEOTIDE SEQUENCE</scope>
    <source>
        <strain evidence="2">NCHU2019</strain>
    </source>
</reference>
<sequence>MIQNKQNNFFNKFFFLIFVLILIFLLYKIIKYENKNNKKIDTNVNKDEQISVLDNKKKFKKDLIDDPHLQEQEQIIVPKICQTKSSIIKMLLNNILIICSEEKPHLLKIISPDGTELKYDYQKGKVKKITDSYGSTREYSPETYNLVEEKLVSGLNNIFKHQKKYDDSTGHLIKEIYNDNFVKEYFSCVNKETFPDGTIRQYYSHYFQDITPDKKVIKEYDLNSKKLTKIIFDNGYIREYSLYTNALIKEIFPDGVIKIFNSFNGKLIKKIIPNDKTEEYDLQTGILIKEIYLDGIIKESIKEYNLNNKLKKIILPNGTQIQLEEESGEIKQIITKDCVIMEAVKEYNPLNKKLIKWVSPDQKHIKEFDQETGTLLKEKLSDGTIKEYDPKTSLLIKETFRNYFFITYEYNFDTNELLRSIFSNGIIVQHNLN</sequence>
<evidence type="ECO:0000313" key="3">
    <source>
        <dbReference type="Proteomes" id="UP000672038"/>
    </source>
</evidence>
<keyword evidence="3" id="KW-1185">Reference proteome</keyword>